<dbReference type="EMBL" id="JAINDJ010000005">
    <property type="protein sequence ID" value="KAG9447708.1"/>
    <property type="molecule type" value="Genomic_DNA"/>
</dbReference>
<organism evidence="3 4">
    <name type="scientific">Aristolochia fimbriata</name>
    <name type="common">White veined hardy Dutchman's pipe vine</name>
    <dbReference type="NCBI Taxonomy" id="158543"/>
    <lineage>
        <taxon>Eukaryota</taxon>
        <taxon>Viridiplantae</taxon>
        <taxon>Streptophyta</taxon>
        <taxon>Embryophyta</taxon>
        <taxon>Tracheophyta</taxon>
        <taxon>Spermatophyta</taxon>
        <taxon>Magnoliopsida</taxon>
        <taxon>Magnoliidae</taxon>
        <taxon>Piperales</taxon>
        <taxon>Aristolochiaceae</taxon>
        <taxon>Aristolochia</taxon>
    </lineage>
</organism>
<dbReference type="InterPro" id="IPR002885">
    <property type="entry name" value="PPR_rpt"/>
</dbReference>
<feature type="repeat" description="PPR" evidence="2">
    <location>
        <begin position="531"/>
        <end position="565"/>
    </location>
</feature>
<evidence type="ECO:0000313" key="3">
    <source>
        <dbReference type="EMBL" id="KAG9447708.1"/>
    </source>
</evidence>
<evidence type="ECO:0008006" key="5">
    <source>
        <dbReference type="Google" id="ProtNLM"/>
    </source>
</evidence>
<reference evidence="3 4" key="1">
    <citation type="submission" date="2021-07" db="EMBL/GenBank/DDBJ databases">
        <title>The Aristolochia fimbriata genome: insights into angiosperm evolution, floral development and chemical biosynthesis.</title>
        <authorList>
            <person name="Jiao Y."/>
        </authorList>
    </citation>
    <scope>NUCLEOTIDE SEQUENCE [LARGE SCALE GENOMIC DNA]</scope>
    <source>
        <strain evidence="3">IBCAS-2021</strain>
        <tissue evidence="3">Leaf</tissue>
    </source>
</reference>
<feature type="repeat" description="PPR" evidence="2">
    <location>
        <begin position="329"/>
        <end position="363"/>
    </location>
</feature>
<keyword evidence="4" id="KW-1185">Reference proteome</keyword>
<sequence length="712" mass="78896">MYRKFGKLNDAWKAFDEIPDRDSLLYDSLILGFGFSGFHEEVLVALERMQRSGFSPSHASLAQALLACGELGCLDKGILIHDFIVQKGFDSVLPVANSLMSMYINLGRIELASLVFYNMLSRDLVSWNSMLMGYARGMNWAKVFDVYASMQVENIVPNHVTFLGLLMACGQALHFSLGQSIHGHLIRLGILGDLRVGTSLVDMYCKCGKVDYAHAIFEEELHCRSLVSWNSLIAGYSQNGYDYEAVLLFHRMLMDSCLKPDLVTITNLIPSFASLMDLGMTQSIHGFIIKSGIEVCMDVVLGTAMIDAYCKSLDIGASFLIFSSMKKTNTATWNALMSGYILNGFAYKCMNLFVEMLYKNVVLDAVTLMTLLQSCGELRSKNIGKLVHGFCKKSGFDLHLMVSNAMIDMYMLCKSAESSELLFNSMPSKNLVTWNTMLSGFIKNGLPLGALSIFHEMQLEDLHKPDAVTVLSVIHALSALSFHGDIIHGYVLKLGFILDTSVVNSLLDAYSKCGSINKAQLLFDQMTFIRDQSSWNVIISGCGMNGLGDKACSFFTQMEKEGHRPNPITFISLLSSCSHSGMVSEGCAYFDLMIMKYGMRPSLEHYTCMIDMFGRAGRLEEAFRLIDRMPKDLVCSGVWGALLHACKLHMNLELGELVGKKLLTLEPDNCGYYATVANVLASGGKWEEASRVRNIFDIGSMMKKAGQSVVMA</sequence>
<feature type="repeat" description="PPR" evidence="2">
    <location>
        <begin position="22"/>
        <end position="56"/>
    </location>
</feature>
<feature type="repeat" description="PPR" evidence="2">
    <location>
        <begin position="123"/>
        <end position="157"/>
    </location>
</feature>
<proteinExistence type="predicted"/>
<feature type="repeat" description="PPR" evidence="2">
    <location>
        <begin position="430"/>
        <end position="464"/>
    </location>
</feature>
<evidence type="ECO:0000256" key="2">
    <source>
        <dbReference type="PROSITE-ProRule" id="PRU00708"/>
    </source>
</evidence>
<dbReference type="Pfam" id="PF01535">
    <property type="entry name" value="PPR"/>
    <property type="match status" value="6"/>
</dbReference>
<evidence type="ECO:0000313" key="4">
    <source>
        <dbReference type="Proteomes" id="UP000825729"/>
    </source>
</evidence>
<dbReference type="AlphaFoldDB" id="A0AAV7EKG7"/>
<name>A0AAV7EKG7_ARIFI</name>
<evidence type="ECO:0000256" key="1">
    <source>
        <dbReference type="ARBA" id="ARBA00022737"/>
    </source>
</evidence>
<dbReference type="Gene3D" id="1.25.40.10">
    <property type="entry name" value="Tetratricopeptide repeat domain"/>
    <property type="match status" value="6"/>
</dbReference>
<dbReference type="PANTHER" id="PTHR24015">
    <property type="entry name" value="OS07G0578800 PROTEIN-RELATED"/>
    <property type="match status" value="1"/>
</dbReference>
<comment type="caution">
    <text evidence="3">The sequence shown here is derived from an EMBL/GenBank/DDBJ whole genome shotgun (WGS) entry which is preliminary data.</text>
</comment>
<dbReference type="Proteomes" id="UP000825729">
    <property type="component" value="Unassembled WGS sequence"/>
</dbReference>
<dbReference type="InterPro" id="IPR046960">
    <property type="entry name" value="PPR_At4g14850-like_plant"/>
</dbReference>
<keyword evidence="1" id="KW-0677">Repeat</keyword>
<dbReference type="FunFam" id="1.25.40.10:FF:000073">
    <property type="entry name" value="Pentatricopeptide repeat-containing protein chloroplastic"/>
    <property type="match status" value="1"/>
</dbReference>
<dbReference type="GO" id="GO:0003729">
    <property type="term" value="F:mRNA binding"/>
    <property type="evidence" value="ECO:0007669"/>
    <property type="project" value="UniProtKB-ARBA"/>
</dbReference>
<feature type="repeat" description="PPR" evidence="2">
    <location>
        <begin position="602"/>
        <end position="632"/>
    </location>
</feature>
<dbReference type="PROSITE" id="PS51375">
    <property type="entry name" value="PPR"/>
    <property type="match status" value="8"/>
</dbReference>
<dbReference type="Pfam" id="PF12854">
    <property type="entry name" value="PPR_1"/>
    <property type="match status" value="1"/>
</dbReference>
<accession>A0AAV7EKG7</accession>
<dbReference type="InterPro" id="IPR011990">
    <property type="entry name" value="TPR-like_helical_dom_sf"/>
</dbReference>
<gene>
    <name evidence="3" type="ORF">H6P81_013836</name>
</gene>
<dbReference type="InterPro" id="IPR046848">
    <property type="entry name" value="E_motif"/>
</dbReference>
<dbReference type="Pfam" id="PF13041">
    <property type="entry name" value="PPR_2"/>
    <property type="match status" value="3"/>
</dbReference>
<dbReference type="PANTHER" id="PTHR24015:SF553">
    <property type="entry name" value="DYW DOMAIN-CONTAINING PROTEIN"/>
    <property type="match status" value="1"/>
</dbReference>
<protein>
    <recommendedName>
        <fullName evidence="5">Chlororespiratory reduction 21</fullName>
    </recommendedName>
</protein>
<dbReference type="FunFam" id="1.25.40.10:FF:000090">
    <property type="entry name" value="Pentatricopeptide repeat-containing protein, chloroplastic"/>
    <property type="match status" value="1"/>
</dbReference>
<feature type="repeat" description="PPR" evidence="2">
    <location>
        <begin position="225"/>
        <end position="260"/>
    </location>
</feature>
<dbReference type="NCBIfam" id="TIGR00756">
    <property type="entry name" value="PPR"/>
    <property type="match status" value="6"/>
</dbReference>
<dbReference type="Pfam" id="PF20431">
    <property type="entry name" value="E_motif"/>
    <property type="match status" value="1"/>
</dbReference>
<dbReference type="GO" id="GO:0009451">
    <property type="term" value="P:RNA modification"/>
    <property type="evidence" value="ECO:0007669"/>
    <property type="project" value="InterPro"/>
</dbReference>
<feature type="repeat" description="PPR" evidence="2">
    <location>
        <begin position="566"/>
        <end position="601"/>
    </location>
</feature>